<accession>A0A4R6K8K7</accession>
<dbReference type="AlphaFoldDB" id="A0A4R6K8K7"/>
<comment type="caution">
    <text evidence="2">The sequence shown here is derived from an EMBL/GenBank/DDBJ whole genome shotgun (WGS) entry which is preliminary data.</text>
</comment>
<dbReference type="Proteomes" id="UP000295388">
    <property type="component" value="Unassembled WGS sequence"/>
</dbReference>
<evidence type="ECO:0000256" key="1">
    <source>
        <dbReference type="SAM" id="MobiDB-lite"/>
    </source>
</evidence>
<evidence type="ECO:0000313" key="2">
    <source>
        <dbReference type="EMBL" id="TDO45088.1"/>
    </source>
</evidence>
<gene>
    <name evidence="2" type="ORF">EV643_114233</name>
</gene>
<dbReference type="RefSeq" id="WP_133803024.1">
    <property type="nucleotide sequence ID" value="NZ_SNWQ01000014.1"/>
</dbReference>
<feature type="region of interest" description="Disordered" evidence="1">
    <location>
        <begin position="348"/>
        <end position="390"/>
    </location>
</feature>
<feature type="compositionally biased region" description="Low complexity" evidence="1">
    <location>
        <begin position="360"/>
        <end position="374"/>
    </location>
</feature>
<proteinExistence type="predicted"/>
<dbReference type="EMBL" id="SNWQ01000014">
    <property type="protein sequence ID" value="TDO45088.1"/>
    <property type="molecule type" value="Genomic_DNA"/>
</dbReference>
<dbReference type="OrthoDB" id="3831051at2"/>
<reference evidence="2 3" key="1">
    <citation type="submission" date="2019-03" db="EMBL/GenBank/DDBJ databases">
        <title>Genomic Encyclopedia of Type Strains, Phase III (KMG-III): the genomes of soil and plant-associated and newly described type strains.</title>
        <authorList>
            <person name="Whitman W."/>
        </authorList>
    </citation>
    <scope>NUCLEOTIDE SEQUENCE [LARGE SCALE GENOMIC DNA]</scope>
    <source>
        <strain evidence="2 3">VKM Ac-2527</strain>
    </source>
</reference>
<keyword evidence="3" id="KW-1185">Reference proteome</keyword>
<evidence type="ECO:0000313" key="3">
    <source>
        <dbReference type="Proteomes" id="UP000295388"/>
    </source>
</evidence>
<organism evidence="2 3">
    <name type="scientific">Kribbella caucasensis</name>
    <dbReference type="NCBI Taxonomy" id="2512215"/>
    <lineage>
        <taxon>Bacteria</taxon>
        <taxon>Bacillati</taxon>
        <taxon>Actinomycetota</taxon>
        <taxon>Actinomycetes</taxon>
        <taxon>Propionibacteriales</taxon>
        <taxon>Kribbellaceae</taxon>
        <taxon>Kribbella</taxon>
    </lineage>
</organism>
<protein>
    <submittedName>
        <fullName evidence="2">Uncharacterized protein</fullName>
    </submittedName>
</protein>
<name>A0A4R6K8K7_9ACTN</name>
<sequence length="390" mass="40620">MSTPSEGPARSWTPGDVQAAAKVFADLNTSEQQALMRSIRTHEILAPVHNAIERSVAFTRASIEGLSDYAQQLAVGARMLGQSATDRATQFGQNVAARAGQVRDATTQFGQNTAQRAGAVRENASNRGTQLSARVAELVKNARDGVTGGVNWAKNTAADVATRAAEGVNAGRQAAVNLGNQAMDAGRQAVDAGRQAVQTGRDAAVNFGQQAVETGRQAVETGRQTAVNVGNQAVAAGRQAVEAGREAAGRAGRWFNNQISNAAAKASATFAGIAERRMDPALKGPDLSLPDNLRINQHLTEIASAQTPDQLNNAAGNLATFINERRQQMTGTQMSAQEASNLARVAFSGVGERAGETRPAQAAGQGQDNQGAQARPNLTKPEPKGPKIGG</sequence>
<feature type="compositionally biased region" description="Basic and acidic residues" evidence="1">
    <location>
        <begin position="381"/>
        <end position="390"/>
    </location>
</feature>